<dbReference type="SUPFAM" id="SSF82549">
    <property type="entry name" value="DAK1/DegV-like"/>
    <property type="match status" value="1"/>
</dbReference>
<dbReference type="InterPro" id="IPR050270">
    <property type="entry name" value="DegV_domain_contain"/>
</dbReference>
<protein>
    <submittedName>
        <fullName evidence="2">DegV family EDD domain-containing protein</fullName>
    </submittedName>
</protein>
<name>A0A7T7S1J8_9ACTO</name>
<dbReference type="InterPro" id="IPR043168">
    <property type="entry name" value="DegV_C"/>
</dbReference>
<dbReference type="PANTHER" id="PTHR33434:SF2">
    <property type="entry name" value="FATTY ACID-BINDING PROTEIN TM_1468"/>
    <property type="match status" value="1"/>
</dbReference>
<accession>A0A7T7S1J8</accession>
<dbReference type="NCBIfam" id="TIGR00762">
    <property type="entry name" value="DegV"/>
    <property type="match status" value="1"/>
</dbReference>
<dbReference type="Gene3D" id="3.40.50.10440">
    <property type="entry name" value="Dihydroxyacetone kinase, domain 1"/>
    <property type="match status" value="1"/>
</dbReference>
<evidence type="ECO:0000313" key="3">
    <source>
        <dbReference type="Proteomes" id="UP000595895"/>
    </source>
</evidence>
<dbReference type="RefSeq" id="WP_200274792.1">
    <property type="nucleotide sequence ID" value="NZ_CP066802.1"/>
</dbReference>
<dbReference type="KEGG" id="awe:JG540_06285"/>
<dbReference type="Gene3D" id="3.30.1180.10">
    <property type="match status" value="1"/>
</dbReference>
<dbReference type="PANTHER" id="PTHR33434">
    <property type="entry name" value="DEGV DOMAIN-CONTAINING PROTEIN DR_1986-RELATED"/>
    <property type="match status" value="1"/>
</dbReference>
<evidence type="ECO:0000256" key="1">
    <source>
        <dbReference type="ARBA" id="ARBA00023121"/>
    </source>
</evidence>
<reference evidence="2 3" key="1">
    <citation type="submission" date="2020-12" db="EMBL/GenBank/DDBJ databases">
        <authorList>
            <person name="Zhou J."/>
        </authorList>
    </citation>
    <scope>NUCLEOTIDE SEQUENCE [LARGE SCALE GENOMIC DNA]</scope>
    <source>
        <strain evidence="2 3">CCUG 61299</strain>
    </source>
</reference>
<dbReference type="AlphaFoldDB" id="A0A7T7S1J8"/>
<organism evidence="2 3">
    <name type="scientific">Actinomyces weissii</name>
    <dbReference type="NCBI Taxonomy" id="675090"/>
    <lineage>
        <taxon>Bacteria</taxon>
        <taxon>Bacillati</taxon>
        <taxon>Actinomycetota</taxon>
        <taxon>Actinomycetes</taxon>
        <taxon>Actinomycetales</taxon>
        <taxon>Actinomycetaceae</taxon>
        <taxon>Actinomyces</taxon>
    </lineage>
</organism>
<dbReference type="EMBL" id="CP066802">
    <property type="protein sequence ID" value="QQM66702.1"/>
    <property type="molecule type" value="Genomic_DNA"/>
</dbReference>
<proteinExistence type="predicted"/>
<dbReference type="PROSITE" id="PS51482">
    <property type="entry name" value="DEGV"/>
    <property type="match status" value="1"/>
</dbReference>
<dbReference type="InterPro" id="IPR003797">
    <property type="entry name" value="DegV"/>
</dbReference>
<evidence type="ECO:0000313" key="2">
    <source>
        <dbReference type="EMBL" id="QQM66702.1"/>
    </source>
</evidence>
<dbReference type="Pfam" id="PF02645">
    <property type="entry name" value="DegV"/>
    <property type="match status" value="1"/>
</dbReference>
<dbReference type="Proteomes" id="UP000595895">
    <property type="component" value="Chromosome"/>
</dbReference>
<gene>
    <name evidence="2" type="ORF">JG540_06285</name>
</gene>
<keyword evidence="1" id="KW-0446">Lipid-binding</keyword>
<keyword evidence="3" id="KW-1185">Reference proteome</keyword>
<dbReference type="GO" id="GO:0008289">
    <property type="term" value="F:lipid binding"/>
    <property type="evidence" value="ECO:0007669"/>
    <property type="project" value="UniProtKB-KW"/>
</dbReference>
<sequence>MTLAVVTDSTACLPAPLAREAGITVVEVPVAQGTSSRPAVVELQEAYRHALGQADEVLAVHISAALSGTVDNARLAAAALGQDSGRVRVLDSGSAGAGIGFAALAAATATDLRRGEALARESAARSTVLLLAGDLGRLSRGGRLDRGTALKGGTLGMRPILQVTGAGIQAVETVRGAARARRHLLSRALQAAGVGQGSTPRPPAVPVRVAVHHAQAQQEAEDLLAELRTALHDGGATVTTTLCAPVDAATEVHVGAGSLGVVVAPVVGAAS</sequence>